<dbReference type="InterPro" id="IPR032710">
    <property type="entry name" value="NTF2-like_dom_sf"/>
</dbReference>
<evidence type="ECO:0000313" key="3">
    <source>
        <dbReference type="Proteomes" id="UP000315995"/>
    </source>
</evidence>
<accession>A0A4Y6Q1A3</accession>
<dbReference type="RefSeq" id="WP_141200467.1">
    <property type="nucleotide sequence ID" value="NZ_CP041186.1"/>
</dbReference>
<reference evidence="2 3" key="1">
    <citation type="submission" date="2019-06" db="EMBL/GenBank/DDBJ databases">
        <title>Persicimonas caeni gen. nov., sp. nov., a predatory bacterium isolated from solar saltern.</title>
        <authorList>
            <person name="Wang S."/>
        </authorList>
    </citation>
    <scope>NUCLEOTIDE SEQUENCE [LARGE SCALE GENOMIC DNA]</scope>
    <source>
        <strain evidence="2 3">YN101</strain>
    </source>
</reference>
<dbReference type="OrthoDB" id="5508829at2"/>
<evidence type="ECO:0000256" key="1">
    <source>
        <dbReference type="SAM" id="SignalP"/>
    </source>
</evidence>
<protein>
    <recommendedName>
        <fullName evidence="4">Nuclear transport factor 2 family protein</fullName>
    </recommendedName>
</protein>
<feature type="chain" id="PRO_5030106842" description="Nuclear transport factor 2 family protein" evidence="1">
    <location>
        <begin position="23"/>
        <end position="177"/>
    </location>
</feature>
<dbReference type="EMBL" id="CP041186">
    <property type="protein sequence ID" value="QDG54017.1"/>
    <property type="molecule type" value="Genomic_DNA"/>
</dbReference>
<name>A0A4Y6Q1A3_PERCE</name>
<dbReference type="PROSITE" id="PS51257">
    <property type="entry name" value="PROKAR_LIPOPROTEIN"/>
    <property type="match status" value="1"/>
</dbReference>
<dbReference type="Proteomes" id="UP000315995">
    <property type="component" value="Chromosome"/>
</dbReference>
<sequence>MALMRRFVVVFLVSLTALSSVACGSDYIRSEELYADNPGFNIDEEAEIADTTTNRQVIDVLVHYRQAVVNKDFGALKRLISEDYYDNAGTTDTTTDDYSAEHLGEVFEMMAQHAQDIKYNVLVQGVEVSKDRAFIDYKYDYAYQYKVGEDVAWDAGVDVNRLELIQEGGKWRIVSGL</sequence>
<keyword evidence="3" id="KW-1185">Reference proteome</keyword>
<accession>A0A5B8YDJ4</accession>
<dbReference type="SUPFAM" id="SSF54427">
    <property type="entry name" value="NTF2-like"/>
    <property type="match status" value="1"/>
</dbReference>
<keyword evidence="1" id="KW-0732">Signal</keyword>
<feature type="signal peptide" evidence="1">
    <location>
        <begin position="1"/>
        <end position="22"/>
    </location>
</feature>
<dbReference type="AlphaFoldDB" id="A0A4Y6Q1A3"/>
<gene>
    <name evidence="2" type="ORF">FIV42_25735</name>
</gene>
<proteinExistence type="predicted"/>
<evidence type="ECO:0000313" key="2">
    <source>
        <dbReference type="EMBL" id="QDG54017.1"/>
    </source>
</evidence>
<dbReference type="Gene3D" id="3.10.450.50">
    <property type="match status" value="1"/>
</dbReference>
<organism evidence="2 3">
    <name type="scientific">Persicimonas caeni</name>
    <dbReference type="NCBI Taxonomy" id="2292766"/>
    <lineage>
        <taxon>Bacteria</taxon>
        <taxon>Deltaproteobacteria</taxon>
        <taxon>Bradymonadales</taxon>
        <taxon>Bradymonadaceae</taxon>
        <taxon>Persicimonas</taxon>
    </lineage>
</organism>
<evidence type="ECO:0008006" key="4">
    <source>
        <dbReference type="Google" id="ProtNLM"/>
    </source>
</evidence>